<keyword evidence="5" id="KW-1185">Reference proteome</keyword>
<keyword evidence="4" id="KW-0695">RNA-directed DNA polymerase</keyword>
<dbReference type="SUPFAM" id="SSF56672">
    <property type="entry name" value="DNA/RNA polymerases"/>
    <property type="match status" value="2"/>
</dbReference>
<dbReference type="CDD" id="cd01647">
    <property type="entry name" value="RT_LTR"/>
    <property type="match status" value="1"/>
</dbReference>
<dbReference type="Gene3D" id="1.10.340.70">
    <property type="match status" value="1"/>
</dbReference>
<keyword evidence="4" id="KW-0548">Nucleotidyltransferase</keyword>
<dbReference type="PROSITE" id="PS50994">
    <property type="entry name" value="INTEGRASE"/>
    <property type="match status" value="1"/>
</dbReference>
<evidence type="ECO:0000313" key="5">
    <source>
        <dbReference type="Proteomes" id="UP000198211"/>
    </source>
</evidence>
<dbReference type="PANTHER" id="PTHR37984:SF5">
    <property type="entry name" value="PROTEIN NYNRIN-LIKE"/>
    <property type="match status" value="1"/>
</dbReference>
<dbReference type="GO" id="GO:0015074">
    <property type="term" value="P:DNA integration"/>
    <property type="evidence" value="ECO:0007669"/>
    <property type="project" value="InterPro"/>
</dbReference>
<evidence type="ECO:0000259" key="3">
    <source>
        <dbReference type="PROSITE" id="PS50994"/>
    </source>
</evidence>
<dbReference type="GO" id="GO:0003964">
    <property type="term" value="F:RNA-directed DNA polymerase activity"/>
    <property type="evidence" value="ECO:0007669"/>
    <property type="project" value="UniProtKB-KW"/>
</dbReference>
<dbReference type="PANTHER" id="PTHR37984">
    <property type="entry name" value="PROTEIN CBG26694"/>
    <property type="match status" value="1"/>
</dbReference>
<dbReference type="Pfam" id="PF17919">
    <property type="entry name" value="RT_RNaseH_2"/>
    <property type="match status" value="1"/>
</dbReference>
<dbReference type="Gene3D" id="3.10.10.10">
    <property type="entry name" value="HIV Type 1 Reverse Transcriptase, subunit A, domain 1"/>
    <property type="match status" value="1"/>
</dbReference>
<dbReference type="InterPro" id="IPR043502">
    <property type="entry name" value="DNA/RNA_pol_sf"/>
</dbReference>
<proteinExistence type="predicted"/>
<sequence length="1252" mass="142801">MDDASDLSVIPVQRLERECVMRVTVEELDLEPAVYLREGTELLAQLSDHLTMFPALEELSPECDIDKADVSVPVVTTPEMEHKMRKILNYHRRIFLGDSNAAPVPARGVVCDLDVGDVMPIALRARQITSRYLVKVYKLLKKLLETGLIEHPESEWSSPIVIILKKNGEDIRMQLIKLSRYPLPLIDDLRTDFNAAAWFMSLDMASGVWAIQMTERAKLISAFVCPFGHFQWIRMLFGLKNAPLVYQSVINNCLWGFVRLPPEEEAKVDRDVLEFLKLTVPDTRPTIGNPQAEGGFRLPELMKEATAFRRNIPTPMQMGPVLGRNLNGLLFRLRYWNISVSLPKNEFGKQAIPYLSHEVCAKGIRATPKIAKSVQDLPFPSTLKGVQSFLGSLNEYNKFIEDLSVVTAVLYELDEDRIRAGHDLDTAKDAFEILKRKITSTPLLHHPDCTKPFVIIPHANPWAACAVLGQEHEGIIQPVRFTGRVLNESELRYHIAEKEVLAILRVLEQFRPLIYGSEIPTVIYTRYSVLKEVVTEWGLELSKWTLELRRVQRDEHGLAAILGAGIAPRKHLDEIAENLIPAKGRIKAPPPIGVEMLDSDFEGYVLSFDGAAKVSTRQGSCGCILWRLPGWHALSAYGFPLDDVTVNDAEYEALKVKIGSERLINVKRDYNQAADYLTTKTLALGKAWLVEDADELVHPKLVSRIPEKVMKTLETSERGDDASQRPKSDHPNDLVSDPVPNASEPVAPVKMVTTRSRSRQVAQVDDPSRPLDYRDERWRRIKVHQDEDPELKRLKGYLKGDLLNYTRKEVKKIAKDSRDVLYRLPAPTPERPGDKRSELRLVVQEALRPDILHHSHEDFQSGHQGLTRTYERLRSEFFWTGMFQNVEMFVKESTDCASAKGRPPDPGPSPGNIESTGSFEIASMDFVTHLPKSEHGNTFLPLFQGMFTGYVMCKPMSITTAQDRADAYEEVVFRNYGANSEIRHDRDPRFMSQVFRRFSKMMGIQQKATLAYRAQAANSQQERSGQTIMHSIRAYVEEHDQTDWDDHAEKLMHAINTSFDATRLDTPFYLLHGFDCRSTIAAMLGPKPTDVTERTAYEWRRKLQRDNSYAHACAGELQRRAKRTRSTVQTQSWKVLSDHLKSGFEVGDSVWLYIPQLLPGLSRKLAHVWHGPFRIQQVRDDFKVKLKVQGTGYHVEVWVHISRLKTRALFPKRPSLRIDVSEEEDFDAAHCRRIVGNRIRCIRSMKRKKLWI</sequence>
<dbReference type="InterPro" id="IPR012337">
    <property type="entry name" value="RNaseH-like_sf"/>
</dbReference>
<dbReference type="EMBL" id="NBNE01002630">
    <property type="protein sequence ID" value="OWZ09886.1"/>
    <property type="molecule type" value="Genomic_DNA"/>
</dbReference>
<feature type="region of interest" description="Disordered" evidence="2">
    <location>
        <begin position="896"/>
        <end position="915"/>
    </location>
</feature>
<dbReference type="InterPro" id="IPR000477">
    <property type="entry name" value="RT_dom"/>
</dbReference>
<accession>A0A225VWS0</accession>
<feature type="compositionally biased region" description="Basic and acidic residues" evidence="2">
    <location>
        <begin position="714"/>
        <end position="732"/>
    </location>
</feature>
<dbReference type="Pfam" id="PF00078">
    <property type="entry name" value="RVT_1"/>
    <property type="match status" value="1"/>
</dbReference>
<evidence type="ECO:0000313" key="4">
    <source>
        <dbReference type="EMBL" id="OWZ09886.1"/>
    </source>
</evidence>
<name>A0A225VWS0_9STRA</name>
<dbReference type="Proteomes" id="UP000198211">
    <property type="component" value="Unassembled WGS sequence"/>
</dbReference>
<dbReference type="InterPro" id="IPR050951">
    <property type="entry name" value="Retrovirus_Pol_polyprotein"/>
</dbReference>
<dbReference type="AlphaFoldDB" id="A0A225VWS0"/>
<dbReference type="InterPro" id="IPR036397">
    <property type="entry name" value="RNaseH_sf"/>
</dbReference>
<keyword evidence="4" id="KW-0808">Transferase</keyword>
<dbReference type="FunFam" id="1.10.340.70:FF:000001">
    <property type="entry name" value="Retrovirus-related Pol polyprotein from transposon gypsy-like Protein"/>
    <property type="match status" value="1"/>
</dbReference>
<dbReference type="OrthoDB" id="108047at2759"/>
<organism evidence="4 5">
    <name type="scientific">Phytophthora megakarya</name>
    <dbReference type="NCBI Taxonomy" id="4795"/>
    <lineage>
        <taxon>Eukaryota</taxon>
        <taxon>Sar</taxon>
        <taxon>Stramenopiles</taxon>
        <taxon>Oomycota</taxon>
        <taxon>Peronosporomycetes</taxon>
        <taxon>Peronosporales</taxon>
        <taxon>Peronosporaceae</taxon>
        <taxon>Phytophthora</taxon>
    </lineage>
</organism>
<feature type="domain" description="Integrase catalytic" evidence="3">
    <location>
        <begin position="906"/>
        <end position="1075"/>
    </location>
</feature>
<comment type="caution">
    <text evidence="4">The sequence shown here is derived from an EMBL/GenBank/DDBJ whole genome shotgun (WGS) entry which is preliminary data.</text>
</comment>
<gene>
    <name evidence="4" type="ORF">PHMEG_00017337</name>
</gene>
<evidence type="ECO:0000256" key="1">
    <source>
        <dbReference type="ARBA" id="ARBA00023268"/>
    </source>
</evidence>
<dbReference type="GO" id="GO:0003676">
    <property type="term" value="F:nucleic acid binding"/>
    <property type="evidence" value="ECO:0007669"/>
    <property type="project" value="InterPro"/>
</dbReference>
<feature type="region of interest" description="Disordered" evidence="2">
    <location>
        <begin position="714"/>
        <end position="746"/>
    </location>
</feature>
<dbReference type="InterPro" id="IPR001584">
    <property type="entry name" value="Integrase_cat-core"/>
</dbReference>
<dbReference type="SUPFAM" id="SSF53098">
    <property type="entry name" value="Ribonuclease H-like"/>
    <property type="match status" value="1"/>
</dbReference>
<dbReference type="Gene3D" id="3.30.70.270">
    <property type="match status" value="2"/>
</dbReference>
<dbReference type="InterPro" id="IPR043128">
    <property type="entry name" value="Rev_trsase/Diguanyl_cyclase"/>
</dbReference>
<dbReference type="InterPro" id="IPR041577">
    <property type="entry name" value="RT_RNaseH_2"/>
</dbReference>
<dbReference type="InterPro" id="IPR041588">
    <property type="entry name" value="Integrase_H2C2"/>
</dbReference>
<dbReference type="Gene3D" id="3.30.420.10">
    <property type="entry name" value="Ribonuclease H-like superfamily/Ribonuclease H"/>
    <property type="match status" value="1"/>
</dbReference>
<protein>
    <submittedName>
        <fullName evidence="4">Reverse transcriptase</fullName>
    </submittedName>
</protein>
<evidence type="ECO:0000256" key="2">
    <source>
        <dbReference type="SAM" id="MobiDB-lite"/>
    </source>
</evidence>
<reference evidence="5" key="1">
    <citation type="submission" date="2017-03" db="EMBL/GenBank/DDBJ databases">
        <title>Phytopthora megakarya and P. palmivora, two closely related causual agents of cacao black pod achieved similar genome size and gene model numbers by different mechanisms.</title>
        <authorList>
            <person name="Ali S."/>
            <person name="Shao J."/>
            <person name="Larry D.J."/>
            <person name="Kronmiller B."/>
            <person name="Shen D."/>
            <person name="Strem M.D."/>
            <person name="Melnick R.L."/>
            <person name="Guiltinan M.J."/>
            <person name="Tyler B.M."/>
            <person name="Meinhardt L.W."/>
            <person name="Bailey B.A."/>
        </authorList>
    </citation>
    <scope>NUCLEOTIDE SEQUENCE [LARGE SCALE GENOMIC DNA]</scope>
    <source>
        <strain evidence="5">zdho120</strain>
    </source>
</reference>
<dbReference type="Pfam" id="PF17921">
    <property type="entry name" value="Integrase_H2C2"/>
    <property type="match status" value="1"/>
</dbReference>
<keyword evidence="1" id="KW-0511">Multifunctional enzyme</keyword>